<dbReference type="PANTHER" id="PTHR46651">
    <property type="entry name" value="POLYADENYLATE-BINDING PROTEIN-INTERACTING PROTEIN 7"/>
    <property type="match status" value="1"/>
</dbReference>
<dbReference type="Proteomes" id="UP001255856">
    <property type="component" value="Unassembled WGS sequence"/>
</dbReference>
<name>A0AAD9MKE6_PROWI</name>
<proteinExistence type="predicted"/>
<accession>A0AAD9MKE6</accession>
<evidence type="ECO:0000313" key="3">
    <source>
        <dbReference type="EMBL" id="KAK2076218.1"/>
    </source>
</evidence>
<dbReference type="InterPro" id="IPR053242">
    <property type="entry name" value="PAM2-like_domain"/>
</dbReference>
<feature type="region of interest" description="Disordered" evidence="1">
    <location>
        <begin position="1"/>
        <end position="38"/>
    </location>
</feature>
<dbReference type="Pfam" id="PF08590">
    <property type="entry name" value="DUF1771"/>
    <property type="match status" value="1"/>
</dbReference>
<feature type="compositionally biased region" description="Low complexity" evidence="1">
    <location>
        <begin position="131"/>
        <end position="163"/>
    </location>
</feature>
<gene>
    <name evidence="3" type="ORF">QBZ16_001150</name>
</gene>
<reference evidence="3" key="1">
    <citation type="submission" date="2021-01" db="EMBL/GenBank/DDBJ databases">
        <authorList>
            <person name="Eckstrom K.M.E."/>
        </authorList>
    </citation>
    <scope>NUCLEOTIDE SEQUENCE</scope>
    <source>
        <strain evidence="3">UVCC 0001</strain>
    </source>
</reference>
<organism evidence="3 4">
    <name type="scientific">Prototheca wickerhamii</name>
    <dbReference type="NCBI Taxonomy" id="3111"/>
    <lineage>
        <taxon>Eukaryota</taxon>
        <taxon>Viridiplantae</taxon>
        <taxon>Chlorophyta</taxon>
        <taxon>core chlorophytes</taxon>
        <taxon>Trebouxiophyceae</taxon>
        <taxon>Chlorellales</taxon>
        <taxon>Chlorellaceae</taxon>
        <taxon>Prototheca</taxon>
    </lineage>
</organism>
<keyword evidence="4" id="KW-1185">Reference proteome</keyword>
<feature type="compositionally biased region" description="Polar residues" evidence="1">
    <location>
        <begin position="23"/>
        <end position="33"/>
    </location>
</feature>
<evidence type="ECO:0000256" key="1">
    <source>
        <dbReference type="SAM" id="MobiDB-lite"/>
    </source>
</evidence>
<sequence>MTGLNISASDFVPGARTAKELATDSTGPSQQEQADWCEDGEAVARELASLYPQYSAQALRDVLASNGYDWYATLETLEDLERDFARDARPPGRVQEQQQQRQARQEDAFPALGAAPATRAQPVRPQKSSWAALAGAAPRGGQPAAVSAPAPERAARPGSRAPAPIWTSAGAVEKLETGAAVARDYSALRAEASEHARLRNQCYMQATQAYRAGNKALAKQLSARGREAAERMWAAHAAAAQGTLARRNRPQSGTLDLHGLHAARLAPAVKRLLTESGERWREPYAGLLEVDL</sequence>
<dbReference type="SMART" id="SM01162">
    <property type="entry name" value="DUF1771"/>
    <property type="match status" value="1"/>
</dbReference>
<comment type="caution">
    <text evidence="3">The sequence shown here is derived from an EMBL/GenBank/DDBJ whole genome shotgun (WGS) entry which is preliminary data.</text>
</comment>
<evidence type="ECO:0000259" key="2">
    <source>
        <dbReference type="SMART" id="SM01162"/>
    </source>
</evidence>
<dbReference type="PANTHER" id="PTHR46651:SF1">
    <property type="entry name" value="SMALL MUTS RELATED FAMILY PROTEIN"/>
    <property type="match status" value="1"/>
</dbReference>
<dbReference type="AlphaFoldDB" id="A0AAD9MKE6"/>
<feature type="domain" description="DUF1771" evidence="2">
    <location>
        <begin position="184"/>
        <end position="249"/>
    </location>
</feature>
<feature type="region of interest" description="Disordered" evidence="1">
    <location>
        <begin position="115"/>
        <end position="163"/>
    </location>
</feature>
<protein>
    <recommendedName>
        <fullName evidence="2">DUF1771 domain-containing protein</fullName>
    </recommendedName>
</protein>
<evidence type="ECO:0000313" key="4">
    <source>
        <dbReference type="Proteomes" id="UP001255856"/>
    </source>
</evidence>
<dbReference type="EMBL" id="JASFZW010000011">
    <property type="protein sequence ID" value="KAK2076218.1"/>
    <property type="molecule type" value="Genomic_DNA"/>
</dbReference>
<dbReference type="InterPro" id="IPR013899">
    <property type="entry name" value="DUF1771"/>
</dbReference>